<organism evidence="3 4">
    <name type="scientific">Haloechinothrix salitolerans</name>
    <dbReference type="NCBI Taxonomy" id="926830"/>
    <lineage>
        <taxon>Bacteria</taxon>
        <taxon>Bacillati</taxon>
        <taxon>Actinomycetota</taxon>
        <taxon>Actinomycetes</taxon>
        <taxon>Pseudonocardiales</taxon>
        <taxon>Pseudonocardiaceae</taxon>
        <taxon>Haloechinothrix</taxon>
    </lineage>
</organism>
<gene>
    <name evidence="3" type="ORF">ACFQGD_28190</name>
</gene>
<sequence>MPIRTHRGRAAVYRRIWGAPLRSPKHLIVAVMILVAIVTGIGFLVPKILPGADQGSISTAASRATQTDAEGSAAATDPTELTETRLTEPPMTRTSAPPDPAAVAIARKWARAWATHPDGISNKKWLRGLAPFTTEEYLPVMKTVEPDNIPATKVTGAPKVVESYTASVVAEVPTNGPTLRITVVKTDAGWRVSNYGKAA</sequence>
<evidence type="ECO:0000313" key="3">
    <source>
        <dbReference type="EMBL" id="MFC6871008.1"/>
    </source>
</evidence>
<reference evidence="4" key="1">
    <citation type="journal article" date="2019" name="Int. J. Syst. Evol. Microbiol.">
        <title>The Global Catalogue of Microorganisms (GCM) 10K type strain sequencing project: providing services to taxonomists for standard genome sequencing and annotation.</title>
        <authorList>
            <consortium name="The Broad Institute Genomics Platform"/>
            <consortium name="The Broad Institute Genome Sequencing Center for Infectious Disease"/>
            <person name="Wu L."/>
            <person name="Ma J."/>
        </authorList>
    </citation>
    <scope>NUCLEOTIDE SEQUENCE [LARGE SCALE GENOMIC DNA]</scope>
    <source>
        <strain evidence="4">KCTC 32255</strain>
    </source>
</reference>
<feature type="compositionally biased region" description="Polar residues" evidence="1">
    <location>
        <begin position="60"/>
        <end position="69"/>
    </location>
</feature>
<protein>
    <recommendedName>
        <fullName evidence="5">Mce-associated membrane protein</fullName>
    </recommendedName>
</protein>
<feature type="transmembrane region" description="Helical" evidence="2">
    <location>
        <begin position="27"/>
        <end position="45"/>
    </location>
</feature>
<evidence type="ECO:0000256" key="1">
    <source>
        <dbReference type="SAM" id="MobiDB-lite"/>
    </source>
</evidence>
<accession>A0ABW2C8Y3</accession>
<comment type="caution">
    <text evidence="3">The sequence shown here is derived from an EMBL/GenBank/DDBJ whole genome shotgun (WGS) entry which is preliminary data.</text>
</comment>
<evidence type="ECO:0000313" key="4">
    <source>
        <dbReference type="Proteomes" id="UP001596337"/>
    </source>
</evidence>
<dbReference type="RefSeq" id="WP_345406545.1">
    <property type="nucleotide sequence ID" value="NZ_BAABLA010000122.1"/>
</dbReference>
<dbReference type="Proteomes" id="UP001596337">
    <property type="component" value="Unassembled WGS sequence"/>
</dbReference>
<feature type="region of interest" description="Disordered" evidence="1">
    <location>
        <begin position="60"/>
        <end position="99"/>
    </location>
</feature>
<proteinExistence type="predicted"/>
<name>A0ABW2C8Y3_9PSEU</name>
<dbReference type="EMBL" id="JBHSXX010000001">
    <property type="protein sequence ID" value="MFC6871008.1"/>
    <property type="molecule type" value="Genomic_DNA"/>
</dbReference>
<keyword evidence="2" id="KW-1133">Transmembrane helix</keyword>
<keyword evidence="4" id="KW-1185">Reference proteome</keyword>
<keyword evidence="2" id="KW-0812">Transmembrane</keyword>
<keyword evidence="2" id="KW-0472">Membrane</keyword>
<evidence type="ECO:0000256" key="2">
    <source>
        <dbReference type="SAM" id="Phobius"/>
    </source>
</evidence>
<evidence type="ECO:0008006" key="5">
    <source>
        <dbReference type="Google" id="ProtNLM"/>
    </source>
</evidence>